<feature type="compositionally biased region" description="Low complexity" evidence="1">
    <location>
        <begin position="1008"/>
        <end position="1030"/>
    </location>
</feature>
<feature type="compositionally biased region" description="Pro residues" evidence="1">
    <location>
        <begin position="1"/>
        <end position="12"/>
    </location>
</feature>
<feature type="compositionally biased region" description="Acidic residues" evidence="1">
    <location>
        <begin position="96"/>
        <end position="105"/>
    </location>
</feature>
<feature type="region of interest" description="Disordered" evidence="1">
    <location>
        <begin position="869"/>
        <end position="937"/>
    </location>
</feature>
<feature type="region of interest" description="Disordered" evidence="1">
    <location>
        <begin position="316"/>
        <end position="371"/>
    </location>
</feature>
<dbReference type="GO" id="GO:0001100">
    <property type="term" value="P:negative regulation of exit from mitosis"/>
    <property type="evidence" value="ECO:0007669"/>
    <property type="project" value="InterPro"/>
</dbReference>
<protein>
    <submittedName>
        <fullName evidence="2">Uncharacterized protein</fullName>
    </submittedName>
</protein>
<gene>
    <name evidence="2" type="ORF">M231_07896</name>
</gene>
<reference evidence="2 3" key="1">
    <citation type="submission" date="2016-06" db="EMBL/GenBank/DDBJ databases">
        <title>Evolution of pathogenesis and genome organization in the Tremellales.</title>
        <authorList>
            <person name="Cuomo C."/>
            <person name="Litvintseva A."/>
            <person name="Heitman J."/>
            <person name="Chen Y."/>
            <person name="Sun S."/>
            <person name="Springer D."/>
            <person name="Dromer F."/>
            <person name="Young S."/>
            <person name="Zeng Q."/>
            <person name="Chapman S."/>
            <person name="Gujja S."/>
            <person name="Saif S."/>
            <person name="Birren B."/>
        </authorList>
    </citation>
    <scope>NUCLEOTIDE SEQUENCE [LARGE SCALE GENOMIC DNA]</scope>
    <source>
        <strain evidence="2 3">ATCC 28783</strain>
    </source>
</reference>
<dbReference type="PANTHER" id="PTHR35140">
    <property type="entry name" value="MITOTIC CHECK POINT PROTEIN BFA1"/>
    <property type="match status" value="1"/>
</dbReference>
<feature type="region of interest" description="Disordered" evidence="1">
    <location>
        <begin position="263"/>
        <end position="299"/>
    </location>
</feature>
<dbReference type="GO" id="GO:0044732">
    <property type="term" value="C:mitotic spindle pole body"/>
    <property type="evidence" value="ECO:0007669"/>
    <property type="project" value="TreeGrafter"/>
</dbReference>
<dbReference type="GO" id="GO:1990334">
    <property type="term" value="C:Bfa1-Bub2 complex"/>
    <property type="evidence" value="ECO:0007669"/>
    <property type="project" value="InterPro"/>
</dbReference>
<name>A0A4V1M2X1_TREME</name>
<feature type="compositionally biased region" description="Acidic residues" evidence="1">
    <location>
        <begin position="460"/>
        <end position="469"/>
    </location>
</feature>
<dbReference type="OrthoDB" id="19159at2759"/>
<accession>A0A4V1M2X1</accession>
<feature type="compositionally biased region" description="Low complexity" evidence="1">
    <location>
        <begin position="106"/>
        <end position="133"/>
    </location>
</feature>
<evidence type="ECO:0000313" key="3">
    <source>
        <dbReference type="Proteomes" id="UP000289152"/>
    </source>
</evidence>
<dbReference type="VEuPathDB" id="FungiDB:TREMEDRAFT_74510"/>
<dbReference type="AlphaFoldDB" id="A0A4V1M2X1"/>
<dbReference type="PANTHER" id="PTHR35140:SF1">
    <property type="entry name" value="MITOTIC CHECK POINT PROTEIN BFA1"/>
    <property type="match status" value="1"/>
</dbReference>
<feature type="region of interest" description="Disordered" evidence="1">
    <location>
        <begin position="1"/>
        <end position="156"/>
    </location>
</feature>
<feature type="compositionally biased region" description="Polar residues" evidence="1">
    <location>
        <begin position="141"/>
        <end position="156"/>
    </location>
</feature>
<feature type="compositionally biased region" description="Low complexity" evidence="1">
    <location>
        <begin position="541"/>
        <end position="558"/>
    </location>
</feature>
<feature type="compositionally biased region" description="Low complexity" evidence="1">
    <location>
        <begin position="42"/>
        <end position="63"/>
    </location>
</feature>
<feature type="compositionally biased region" description="Polar residues" evidence="1">
    <location>
        <begin position="577"/>
        <end position="593"/>
    </location>
</feature>
<feature type="compositionally biased region" description="Basic and acidic residues" evidence="1">
    <location>
        <begin position="887"/>
        <end position="898"/>
    </location>
</feature>
<feature type="compositionally biased region" description="Polar residues" evidence="1">
    <location>
        <begin position="763"/>
        <end position="782"/>
    </location>
</feature>
<evidence type="ECO:0000256" key="1">
    <source>
        <dbReference type="SAM" id="MobiDB-lite"/>
    </source>
</evidence>
<dbReference type="STRING" id="5217.A0A4V1M2X1"/>
<dbReference type="Proteomes" id="UP000289152">
    <property type="component" value="Unassembled WGS sequence"/>
</dbReference>
<feature type="region of interest" description="Disordered" evidence="1">
    <location>
        <begin position="661"/>
        <end position="833"/>
    </location>
</feature>
<evidence type="ECO:0000313" key="2">
    <source>
        <dbReference type="EMBL" id="RXK34850.1"/>
    </source>
</evidence>
<feature type="region of interest" description="Disordered" evidence="1">
    <location>
        <begin position="540"/>
        <end position="636"/>
    </location>
</feature>
<dbReference type="GO" id="GO:0005096">
    <property type="term" value="F:GTPase activator activity"/>
    <property type="evidence" value="ECO:0007669"/>
    <property type="project" value="InterPro"/>
</dbReference>
<feature type="region of interest" description="Disordered" evidence="1">
    <location>
        <begin position="999"/>
        <end position="1043"/>
    </location>
</feature>
<feature type="region of interest" description="Disordered" evidence="1">
    <location>
        <begin position="426"/>
        <end position="476"/>
    </location>
</feature>
<feature type="compositionally biased region" description="Polar residues" evidence="1">
    <location>
        <begin position="361"/>
        <end position="370"/>
    </location>
</feature>
<dbReference type="InterPro" id="IPR034586">
    <property type="entry name" value="Bfa1/Byr4"/>
</dbReference>
<organism evidence="2 3">
    <name type="scientific">Tremella mesenterica</name>
    <name type="common">Jelly fungus</name>
    <dbReference type="NCBI Taxonomy" id="5217"/>
    <lineage>
        <taxon>Eukaryota</taxon>
        <taxon>Fungi</taxon>
        <taxon>Dikarya</taxon>
        <taxon>Basidiomycota</taxon>
        <taxon>Agaricomycotina</taxon>
        <taxon>Tremellomycetes</taxon>
        <taxon>Tremellales</taxon>
        <taxon>Tremellaceae</taxon>
        <taxon>Tremella</taxon>
    </lineage>
</organism>
<feature type="compositionally biased region" description="Polar residues" evidence="1">
    <location>
        <begin position="686"/>
        <end position="697"/>
    </location>
</feature>
<feature type="compositionally biased region" description="Polar residues" evidence="1">
    <location>
        <begin position="335"/>
        <end position="349"/>
    </location>
</feature>
<feature type="compositionally biased region" description="Polar residues" evidence="1">
    <location>
        <begin position="725"/>
        <end position="754"/>
    </location>
</feature>
<comment type="caution">
    <text evidence="2">The sequence shown here is derived from an EMBL/GenBank/DDBJ whole genome shotgun (WGS) entry which is preliminary data.</text>
</comment>
<feature type="compositionally biased region" description="Polar residues" evidence="1">
    <location>
        <begin position="811"/>
        <end position="820"/>
    </location>
</feature>
<dbReference type="InParanoid" id="A0A4V1M2X1"/>
<sequence length="1276" mass="135671">MSYLSPPPPPPAGVIVPSDDWTDDPSFDLSPAQSFVAPPWSPSSSSSSRSHHSFSSIRSHTSSPLRNTLSKASPPHPPPTHTQPTQPADKPSRVDWDDDELDFDLPDSFPALPSRSPSFSPTSIPFPSTTNSSLTRLDKPTPNTRGTPMKQGTGTMNKLSGTVIGHGPKGGTITKLGSTQSPFSRNTIRAHLKATSLAWEADLDFDSIPSAFPSVSAQRTDSWANTLNSNMLPKPRIMPDADALDELGFDLEDDEATLKAGATLKALLPPKRNDDTIRPHNRSSPAPLADRPNAPNQDLDLESDLILPLNLTNLSLASQSRPTPKPSKTEWDSPGGSTSSSAHKQSNWDDSPGRSKRAYETSHTSLSINSPDRDLAFPLTKKEGVKDVKLGSSQMEDETDMEIGLVIPTLNFFSTARAKELNNILDRKRKPQFAPPQPQTNALRGEELGGGRHKRHGTDDTSETVDSFEDGLVLDNPPVDLSQHRLRKAGRVRAGGIGSGLLPPPSSRRKGLTTIGKEKWERWKGTSGVYPFLQTVKEKASTSNQESSSSSLCLKISSENTNRRPSSPLIKEFDPTATPSKRQLSSIPLSSQKGTMPPPPTSLLTPGSRLRHQKSHYHLSQPPQSPLLSRKQSLSSLQDALNHDAPIGLPSTSSISSITSLPSLPLSSQTKTGSGFSLTDGRSDRTSSLGRTTGSNHSVPSSLSSQTGSTFSAPAVGSVHGGISESLSTTSISGQTGRYHNSTSRLTMPTTSTRAKMRPPVQNVFSPNPPSTTVGSNKNVTTMKDKDLPTGTFGASKSAGSLRETSGGFGSSKSVTSLRDTSGGFGASKSTGALKDLSIGGKRLIPRVMEVPKRIRNWGDGTELEGIEDLEVEKNAPSPPRQIGSWSRRERKDVEVGEKRKKGVSGGIGGTNGLGVTGGTGATGGSGGSGGSGSRRKVLKRPALLIKHLGGVDKKKVVGDMTWNPTTLRWEGNESVLRDFESVSSSTRPALITHYTAGTTTIHPHPAPHSSHASSHIQTSQSSQPSQIHTSHPRSNLEAEKPHALTAAATIRIVGDMRFDPLQMCWVSLVDEEDPFEGMADDEDDSPIGAMNSFGVGPPLGGADGGGNTITRATGRRLINILPHSHNTSVSSRLASESSATSSVGFPFSGWGRNPVSGGEWAEGRKYEGYEIPHSLVSECREAEERHKREMRGWTGLRLRSGTVGVAGVGGLSNNLVAIGNVGVVGVVGAAGVGEVGARGGGEGGGGGGGEDMRFLEDRKREEKRLWELRGLVMKS</sequence>
<proteinExistence type="predicted"/>
<feature type="compositionally biased region" description="Gly residues" evidence="1">
    <location>
        <begin position="904"/>
        <end position="933"/>
    </location>
</feature>
<feature type="region of interest" description="Disordered" evidence="1">
    <location>
        <begin position="491"/>
        <end position="514"/>
    </location>
</feature>
<feature type="compositionally biased region" description="Low complexity" evidence="1">
    <location>
        <begin position="698"/>
        <end position="712"/>
    </location>
</feature>
<keyword evidence="3" id="KW-1185">Reference proteome</keyword>
<feature type="compositionally biased region" description="Low complexity" evidence="1">
    <location>
        <begin position="619"/>
        <end position="636"/>
    </location>
</feature>
<feature type="compositionally biased region" description="Basic and acidic residues" evidence="1">
    <location>
        <begin position="351"/>
        <end position="360"/>
    </location>
</feature>
<dbReference type="EMBL" id="SDIL01000181">
    <property type="protein sequence ID" value="RXK34850.1"/>
    <property type="molecule type" value="Genomic_DNA"/>
</dbReference>